<protein>
    <recommendedName>
        <fullName evidence="3">Pectate lyase superfamily protein domain-containing protein</fullName>
    </recommendedName>
</protein>
<reference evidence="2" key="1">
    <citation type="submission" date="2016-04" db="EMBL/GenBank/DDBJ databases">
        <title>Complete Genome Sequences of Twelve Strains of a Stable Defined Moderately Diverse Mouse Microbiota 2 (sDMDMm2).</title>
        <authorList>
            <person name="Uchimura Y."/>
            <person name="Wyss M."/>
            <person name="Brugiroux S."/>
            <person name="Limenitakis J.P."/>
            <person name="Stecher B."/>
            <person name="McCoy K.D."/>
            <person name="Macpherson A.J."/>
        </authorList>
    </citation>
    <scope>NUCLEOTIDE SEQUENCE [LARGE SCALE GENOMIC DNA]</scope>
    <source>
        <strain evidence="2">YL27</strain>
    </source>
</reference>
<dbReference type="KEGG" id="pary:A4V02_10790"/>
<accession>A0A1Z2XH50</accession>
<accession>A0A1B1SBJ4</accession>
<evidence type="ECO:0000313" key="2">
    <source>
        <dbReference type="Proteomes" id="UP000186351"/>
    </source>
</evidence>
<organism evidence="1 2">
    <name type="scientific">Muribaculum intestinale</name>
    <dbReference type="NCBI Taxonomy" id="1796646"/>
    <lineage>
        <taxon>Bacteria</taxon>
        <taxon>Pseudomonadati</taxon>
        <taxon>Bacteroidota</taxon>
        <taxon>Bacteroidia</taxon>
        <taxon>Bacteroidales</taxon>
        <taxon>Muribaculaceae</taxon>
        <taxon>Muribaculum</taxon>
    </lineage>
</organism>
<evidence type="ECO:0000313" key="1">
    <source>
        <dbReference type="EMBL" id="ANU64145.1"/>
    </source>
</evidence>
<keyword evidence="2" id="KW-1185">Reference proteome</keyword>
<proteinExistence type="predicted"/>
<name>A0A1B1SBJ4_9BACT</name>
<dbReference type="STRING" id="1796646.A4V02_10790"/>
<gene>
    <name evidence="1" type="ORF">A4V02_10790</name>
</gene>
<dbReference type="Proteomes" id="UP000186351">
    <property type="component" value="Chromosome"/>
</dbReference>
<dbReference type="EMBL" id="CP015402">
    <property type="protein sequence ID" value="ANU64145.1"/>
    <property type="molecule type" value="Genomic_DNA"/>
</dbReference>
<sequence>MTIEDGVEIIICNNAIIECRNLTLGRNSLLRIESGSLIVASGCVLTLGENSRLDARGGTLNLTGARCNLKSGGTLLLSDFPVKGGILAGGWAAENDSLINSEDYHAFQHMRSYLDAPICKAFDGTEFKGRWDMDRAYPQWFADAGCDDWSVPINKAIALKTTGDVFLPAGLYYVKHTILVTMGIRLIGENGTQEVKPGLNPVCSTVLEPRPTVVKLMPPIPSNVARPSISTGFSHGVVVAVNVVDSFVQTDDISLDKKPAIGNTKYYWKRAYPCPGTAIENIMILNKWNYSAEAKAPAAIKEYCIGMPFLRGIFVAGGARIESVLFDGLWQSILWQSNYCDCKTLARCTLHRPGCNNFEINANCLPVELNNDGSPKIESEYAIDMGTLGDALVFHGNALHDPEFTKGVCLRQCHGGVVDANIINCSLEIFDSNGLSVTGNHFEGISPRIYINNSVVNIDSNYFERCENASIYISRVFPNVPMIRLSNNIFQWQARYQDARTSQEYADFVEAMSHKFGYDVVMPADINVEISNCYRTYNNSKVTPTGVPYGILTATETPVGDNYKVEENTKFNSVSFLASCQSRVMPVNKVLIPNSSAHNINSIGLYPFLLNMSHGNWVGKSGIYRYKYLIIWSDERRIYTCGTGNVSLRDFMFDGGNTVVRRSFKDTDTTGTILINVSGYDEMTGLNFLVHLYRGYQSQNGGAIEWEESIVPVAGSRVIYDNGMCASGFAWKKIGAQPAEIPFNDGVTGIDYHGQNVDVYSTKSIDFTIGEWRVGDRVYNVGTDDSWTMKVKK</sequence>
<dbReference type="AlphaFoldDB" id="A0A1B1SBJ4"/>
<evidence type="ECO:0008006" key="3">
    <source>
        <dbReference type="Google" id="ProtNLM"/>
    </source>
</evidence>